<dbReference type="OrthoDB" id="3244206at2759"/>
<proteinExistence type="predicted"/>
<dbReference type="EMBL" id="KZ301972">
    <property type="protein sequence ID" value="PFH53775.1"/>
    <property type="molecule type" value="Genomic_DNA"/>
</dbReference>
<evidence type="ECO:0000313" key="1">
    <source>
        <dbReference type="EMBL" id="PFH53775.1"/>
    </source>
</evidence>
<dbReference type="Proteomes" id="UP000242287">
    <property type="component" value="Unassembled WGS sequence"/>
</dbReference>
<protein>
    <submittedName>
        <fullName evidence="1">Uncharacterized protein</fullName>
    </submittedName>
</protein>
<evidence type="ECO:0000313" key="2">
    <source>
        <dbReference type="Proteomes" id="UP000242287"/>
    </source>
</evidence>
<dbReference type="AlphaFoldDB" id="A0A2A9NS01"/>
<accession>A0A2A9NS01</accession>
<sequence>MNEYEEPLQQLLHFVSSLDLEQAGFAFEHQSIYNYIEQTIISSTSNVSISAPPPPITIWALAANTILGLPFKHDSAPLLLDILTIIETYRTRTISQAEKLLTLNSYHKSSANKDFLEKLNVSSTSWRQAYLTIIQTCCHSDMYHLWTESTPSITNFLIHFNKFFPFLNEYCTNQVPLLFHLTLSPSERDTLVATGLDIAEWVIKSVQWAENNIVEGESLWSPFQSNQFSTLFPSPCTNQQLINMISKYLRHVMSIVERVDNILVKSP</sequence>
<reference evidence="1 2" key="1">
    <citation type="submission" date="2014-02" db="EMBL/GenBank/DDBJ databases">
        <title>Transposable element dynamics among asymbiotic and ectomycorrhizal Amanita fungi.</title>
        <authorList>
            <consortium name="DOE Joint Genome Institute"/>
            <person name="Hess J."/>
            <person name="Skrede I."/>
            <person name="Wolfe B."/>
            <person name="LaButti K."/>
            <person name="Ohm R.A."/>
            <person name="Grigoriev I.V."/>
            <person name="Pringle A."/>
        </authorList>
    </citation>
    <scope>NUCLEOTIDE SEQUENCE [LARGE SCALE GENOMIC DNA]</scope>
    <source>
        <strain evidence="1 2">SKay4041</strain>
    </source>
</reference>
<keyword evidence="2" id="KW-1185">Reference proteome</keyword>
<name>A0A2A9NS01_9AGAR</name>
<organism evidence="1 2">
    <name type="scientific">Amanita thiersii Skay4041</name>
    <dbReference type="NCBI Taxonomy" id="703135"/>
    <lineage>
        <taxon>Eukaryota</taxon>
        <taxon>Fungi</taxon>
        <taxon>Dikarya</taxon>
        <taxon>Basidiomycota</taxon>
        <taxon>Agaricomycotina</taxon>
        <taxon>Agaricomycetes</taxon>
        <taxon>Agaricomycetidae</taxon>
        <taxon>Agaricales</taxon>
        <taxon>Pluteineae</taxon>
        <taxon>Amanitaceae</taxon>
        <taxon>Amanita</taxon>
    </lineage>
</organism>
<gene>
    <name evidence="1" type="ORF">AMATHDRAFT_38592</name>
</gene>